<name>A0ABT9D6L9_9CELL</name>
<accession>A0ABT9D6L9</accession>
<proteinExistence type="predicted"/>
<comment type="caution">
    <text evidence="3">The sequence shown here is derived from an EMBL/GenBank/DDBJ whole genome shotgun (WGS) entry which is preliminary data.</text>
</comment>
<reference evidence="3 4" key="1">
    <citation type="submission" date="2023-07" db="EMBL/GenBank/DDBJ databases">
        <title>Description of novel actinomycetes strains, isolated from tidal flat sediment.</title>
        <authorList>
            <person name="Lu C."/>
        </authorList>
    </citation>
    <scope>NUCLEOTIDE SEQUENCE [LARGE SCALE GENOMIC DNA]</scope>
    <source>
        <strain evidence="3 4">SYSU T00b441</strain>
    </source>
</reference>
<keyword evidence="2" id="KW-1133">Transmembrane helix</keyword>
<evidence type="ECO:0000313" key="3">
    <source>
        <dbReference type="EMBL" id="MDO8106471.1"/>
    </source>
</evidence>
<evidence type="ECO:0008006" key="5">
    <source>
        <dbReference type="Google" id="ProtNLM"/>
    </source>
</evidence>
<evidence type="ECO:0000256" key="2">
    <source>
        <dbReference type="SAM" id="Phobius"/>
    </source>
</evidence>
<sequence length="214" mass="22013">MTESHARGRRQPPIWLWVVAGVLLVGVATTIGLLLGNRGGGPVPEAEVVTLPVPTPTVSPIARDTGTPFYDALPSTVLAFALSGTGQDEGMVNDGALEAYRLQYTDGSATLTLLAGQWPTTDEAAAEYQTLAQQLAVEASASAQPGAEPSAGSTASPAGPEEGAVLADGQEVGRFTYAPHADGSATIVWSNQSAVLRLDGPSDVLRDVYAAFPL</sequence>
<evidence type="ECO:0000256" key="1">
    <source>
        <dbReference type="SAM" id="MobiDB-lite"/>
    </source>
</evidence>
<dbReference type="RefSeq" id="WP_304600128.1">
    <property type="nucleotide sequence ID" value="NZ_JAUQYP010000001.1"/>
</dbReference>
<dbReference type="Proteomes" id="UP001232536">
    <property type="component" value="Unassembled WGS sequence"/>
</dbReference>
<keyword evidence="4" id="KW-1185">Reference proteome</keyword>
<keyword evidence="2" id="KW-0812">Transmembrane</keyword>
<keyword evidence="2" id="KW-0472">Membrane</keyword>
<feature type="region of interest" description="Disordered" evidence="1">
    <location>
        <begin position="139"/>
        <end position="163"/>
    </location>
</feature>
<evidence type="ECO:0000313" key="4">
    <source>
        <dbReference type="Proteomes" id="UP001232536"/>
    </source>
</evidence>
<gene>
    <name evidence="3" type="ORF">Q6348_04595</name>
</gene>
<dbReference type="EMBL" id="JAUQYP010000001">
    <property type="protein sequence ID" value="MDO8106471.1"/>
    <property type="molecule type" value="Genomic_DNA"/>
</dbReference>
<feature type="transmembrane region" description="Helical" evidence="2">
    <location>
        <begin position="14"/>
        <end position="35"/>
    </location>
</feature>
<organism evidence="3 4">
    <name type="scientific">Actinotalea lenta</name>
    <dbReference type="NCBI Taxonomy" id="3064654"/>
    <lineage>
        <taxon>Bacteria</taxon>
        <taxon>Bacillati</taxon>
        <taxon>Actinomycetota</taxon>
        <taxon>Actinomycetes</taxon>
        <taxon>Micrococcales</taxon>
        <taxon>Cellulomonadaceae</taxon>
        <taxon>Actinotalea</taxon>
    </lineage>
</organism>
<protein>
    <recommendedName>
        <fullName evidence="5">DUF4367 domain-containing protein</fullName>
    </recommendedName>
</protein>